<comment type="caution">
    <text evidence="1">The sequence shown here is derived from an EMBL/GenBank/DDBJ whole genome shotgun (WGS) entry which is preliminary data.</text>
</comment>
<dbReference type="Proteomes" id="UP001162992">
    <property type="component" value="Chromosome 13"/>
</dbReference>
<reference evidence="2" key="1">
    <citation type="journal article" date="2024" name="Proc. Natl. Acad. Sci. U.S.A.">
        <title>Extraordinary preservation of gene collinearity over three hundred million years revealed in homosporous lycophytes.</title>
        <authorList>
            <person name="Li C."/>
            <person name="Wickell D."/>
            <person name="Kuo L.Y."/>
            <person name="Chen X."/>
            <person name="Nie B."/>
            <person name="Liao X."/>
            <person name="Peng D."/>
            <person name="Ji J."/>
            <person name="Jenkins J."/>
            <person name="Williams M."/>
            <person name="Shu S."/>
            <person name="Plott C."/>
            <person name="Barry K."/>
            <person name="Rajasekar S."/>
            <person name="Grimwood J."/>
            <person name="Han X."/>
            <person name="Sun S."/>
            <person name="Hou Z."/>
            <person name="He W."/>
            <person name="Dai G."/>
            <person name="Sun C."/>
            <person name="Schmutz J."/>
            <person name="Leebens-Mack J.H."/>
            <person name="Li F.W."/>
            <person name="Wang L."/>
        </authorList>
    </citation>
    <scope>NUCLEOTIDE SEQUENCE [LARGE SCALE GENOMIC DNA]</scope>
    <source>
        <strain evidence="2">cv. PW_Plant_1</strain>
    </source>
</reference>
<sequence>MFHMHSRLDLRKLASTRFGYNVLVLERLLKCREPLGRMATSMDFIAWDQSQGPDGVAFIATVFATDFWRDVEQLVTALRPMYAVLRLVDREGSTMGLLYEFMEASARLCNDHFFHMPGMYVTSIQHYIQAFSFHCMTSWLLVIVYGLLLARFLLVGWRSSNPYAYGDGISSIDPFTQWLTYYTHCGSHLASCRTRSY</sequence>
<evidence type="ECO:0000313" key="1">
    <source>
        <dbReference type="EMBL" id="KAJ7532540.1"/>
    </source>
</evidence>
<evidence type="ECO:0000313" key="2">
    <source>
        <dbReference type="Proteomes" id="UP001162992"/>
    </source>
</evidence>
<organism evidence="1 2">
    <name type="scientific">Diphasiastrum complanatum</name>
    <name type="common">Issler's clubmoss</name>
    <name type="synonym">Lycopodium complanatum</name>
    <dbReference type="NCBI Taxonomy" id="34168"/>
    <lineage>
        <taxon>Eukaryota</taxon>
        <taxon>Viridiplantae</taxon>
        <taxon>Streptophyta</taxon>
        <taxon>Embryophyta</taxon>
        <taxon>Tracheophyta</taxon>
        <taxon>Lycopodiopsida</taxon>
        <taxon>Lycopodiales</taxon>
        <taxon>Lycopodiaceae</taxon>
        <taxon>Lycopodioideae</taxon>
        <taxon>Diphasiastrum</taxon>
    </lineage>
</organism>
<proteinExistence type="predicted"/>
<dbReference type="EMBL" id="CM055104">
    <property type="protein sequence ID" value="KAJ7532540.1"/>
    <property type="molecule type" value="Genomic_DNA"/>
</dbReference>
<gene>
    <name evidence="1" type="ORF">O6H91_13G008500</name>
</gene>
<keyword evidence="2" id="KW-1185">Reference proteome</keyword>
<accession>A0ACC2BS03</accession>
<name>A0ACC2BS03_DIPCM</name>
<protein>
    <submittedName>
        <fullName evidence="1">Uncharacterized protein</fullName>
    </submittedName>
</protein>